<sequence length="66" mass="7606">MRYKKWLSCLGQPFLFGSSQLAVFSDQLSVYLKQHSIKFNNVQPHQTDLALNFKQTQAFSAPCVRI</sequence>
<gene>
    <name evidence="1" type="ORF">SAMN04487894_10788</name>
</gene>
<protein>
    <submittedName>
        <fullName evidence="1">Uncharacterized protein</fullName>
    </submittedName>
</protein>
<dbReference type="Proteomes" id="UP000198757">
    <property type="component" value="Unassembled WGS sequence"/>
</dbReference>
<evidence type="ECO:0000313" key="1">
    <source>
        <dbReference type="EMBL" id="SDD23864.1"/>
    </source>
</evidence>
<keyword evidence="2" id="KW-1185">Reference proteome</keyword>
<reference evidence="2" key="1">
    <citation type="submission" date="2016-10" db="EMBL/GenBank/DDBJ databases">
        <authorList>
            <person name="Varghese N."/>
            <person name="Submissions S."/>
        </authorList>
    </citation>
    <scope>NUCLEOTIDE SEQUENCE [LARGE SCALE GENOMIC DNA]</scope>
    <source>
        <strain evidence="2">DSM 25811 / CCM 8410 / LMG 26954 / E90</strain>
    </source>
</reference>
<dbReference type="EMBL" id="FMZO01000007">
    <property type="protein sequence ID" value="SDD23864.1"/>
    <property type="molecule type" value="Genomic_DNA"/>
</dbReference>
<name>A0A1G6T4Q4_NIADE</name>
<evidence type="ECO:0000313" key="2">
    <source>
        <dbReference type="Proteomes" id="UP000198757"/>
    </source>
</evidence>
<accession>A0A1G6T4Q4</accession>
<organism evidence="1 2">
    <name type="scientific">Niabella drilacis (strain DSM 25811 / CCM 8410 / CCUG 62505 / LMG 26954 / E90)</name>
    <dbReference type="NCBI Taxonomy" id="1285928"/>
    <lineage>
        <taxon>Bacteria</taxon>
        <taxon>Pseudomonadati</taxon>
        <taxon>Bacteroidota</taxon>
        <taxon>Chitinophagia</taxon>
        <taxon>Chitinophagales</taxon>
        <taxon>Chitinophagaceae</taxon>
        <taxon>Niabella</taxon>
    </lineage>
</organism>
<proteinExistence type="predicted"/>
<dbReference type="AlphaFoldDB" id="A0A1G6T4Q4"/>